<comment type="caution">
    <text evidence="3">The sequence shown here is derived from an EMBL/GenBank/DDBJ whole genome shotgun (WGS) entry which is preliminary data.</text>
</comment>
<dbReference type="PANTHER" id="PTHR11571">
    <property type="entry name" value="GLUTATHIONE S-TRANSFERASE"/>
    <property type="match status" value="1"/>
</dbReference>
<evidence type="ECO:0000259" key="1">
    <source>
        <dbReference type="PROSITE" id="PS50404"/>
    </source>
</evidence>
<dbReference type="Pfam" id="PF14497">
    <property type="entry name" value="GST_C_3"/>
    <property type="match status" value="1"/>
</dbReference>
<dbReference type="SUPFAM" id="SSF47616">
    <property type="entry name" value="GST C-terminal domain-like"/>
    <property type="match status" value="1"/>
</dbReference>
<dbReference type="PROSITE" id="PS50404">
    <property type="entry name" value="GST_NTER"/>
    <property type="match status" value="1"/>
</dbReference>
<dbReference type="InterPro" id="IPR036249">
    <property type="entry name" value="Thioredoxin-like_sf"/>
</dbReference>
<proteinExistence type="predicted"/>
<dbReference type="InterPro" id="IPR036282">
    <property type="entry name" value="Glutathione-S-Trfase_C_sf"/>
</dbReference>
<gene>
    <name evidence="3" type="ORF">CEUSTIGMA_g10033.t1</name>
</gene>
<dbReference type="GO" id="GO:0004364">
    <property type="term" value="F:glutathione transferase activity"/>
    <property type="evidence" value="ECO:0007669"/>
    <property type="project" value="TreeGrafter"/>
</dbReference>
<organism evidence="3 4">
    <name type="scientific">Chlamydomonas eustigma</name>
    <dbReference type="NCBI Taxonomy" id="1157962"/>
    <lineage>
        <taxon>Eukaryota</taxon>
        <taxon>Viridiplantae</taxon>
        <taxon>Chlorophyta</taxon>
        <taxon>core chlorophytes</taxon>
        <taxon>Chlorophyceae</taxon>
        <taxon>CS clade</taxon>
        <taxon>Chlamydomonadales</taxon>
        <taxon>Chlamydomonadaceae</taxon>
        <taxon>Chlamydomonas</taxon>
    </lineage>
</organism>
<dbReference type="InterPro" id="IPR050213">
    <property type="entry name" value="GST_superfamily"/>
</dbReference>
<accession>A0A250XHP6</accession>
<feature type="domain" description="GST N-terminal" evidence="1">
    <location>
        <begin position="3"/>
        <end position="80"/>
    </location>
</feature>
<dbReference type="PANTHER" id="PTHR11571:SF150">
    <property type="entry name" value="GLUTATHIONE S-TRANSFERASE"/>
    <property type="match status" value="1"/>
</dbReference>
<dbReference type="SFLD" id="SFLDG00363">
    <property type="entry name" value="AMPS_(cytGST):_Alpha-__Mu-__Pi"/>
    <property type="match status" value="1"/>
</dbReference>
<dbReference type="Gene3D" id="3.40.30.10">
    <property type="entry name" value="Glutaredoxin"/>
    <property type="match status" value="1"/>
</dbReference>
<dbReference type="OrthoDB" id="414243at2759"/>
<dbReference type="Pfam" id="PF02798">
    <property type="entry name" value="GST_N"/>
    <property type="match status" value="1"/>
</dbReference>
<dbReference type="SUPFAM" id="SSF52833">
    <property type="entry name" value="Thioredoxin-like"/>
    <property type="match status" value="1"/>
</dbReference>
<dbReference type="CDD" id="cd03192">
    <property type="entry name" value="GST_C_Sigma_like"/>
    <property type="match status" value="1"/>
</dbReference>
<dbReference type="InterPro" id="IPR010987">
    <property type="entry name" value="Glutathione-S-Trfase_C-like"/>
</dbReference>
<evidence type="ECO:0000259" key="2">
    <source>
        <dbReference type="PROSITE" id="PS50405"/>
    </source>
</evidence>
<dbReference type="InterPro" id="IPR004046">
    <property type="entry name" value="GST_C"/>
</dbReference>
<dbReference type="SFLD" id="SFLDS00019">
    <property type="entry name" value="Glutathione_Transferase_(cytos"/>
    <property type="match status" value="1"/>
</dbReference>
<evidence type="ECO:0008006" key="5">
    <source>
        <dbReference type="Google" id="ProtNLM"/>
    </source>
</evidence>
<dbReference type="Gene3D" id="1.20.1050.10">
    <property type="match status" value="1"/>
</dbReference>
<keyword evidence="4" id="KW-1185">Reference proteome</keyword>
<dbReference type="Proteomes" id="UP000232323">
    <property type="component" value="Unassembled WGS sequence"/>
</dbReference>
<dbReference type="FunFam" id="3.40.30.10:FF:000035">
    <property type="entry name" value="hematopoietic prostaglandin D synthase"/>
    <property type="match status" value="1"/>
</dbReference>
<dbReference type="PROSITE" id="PS50405">
    <property type="entry name" value="GST_CTER"/>
    <property type="match status" value="1"/>
</dbReference>
<dbReference type="AlphaFoldDB" id="A0A250XHP6"/>
<evidence type="ECO:0000313" key="3">
    <source>
        <dbReference type="EMBL" id="GAX82607.1"/>
    </source>
</evidence>
<dbReference type="EMBL" id="BEGY01000083">
    <property type="protein sequence ID" value="GAX82607.1"/>
    <property type="molecule type" value="Genomic_DNA"/>
</dbReference>
<dbReference type="CDD" id="cd03039">
    <property type="entry name" value="GST_N_Sigma_like"/>
    <property type="match status" value="1"/>
</dbReference>
<name>A0A250XHP6_9CHLO</name>
<dbReference type="InterPro" id="IPR004045">
    <property type="entry name" value="Glutathione_S-Trfase_N"/>
</dbReference>
<reference evidence="3 4" key="1">
    <citation type="submission" date="2017-08" db="EMBL/GenBank/DDBJ databases">
        <title>Acidophilic green algal genome provides insights into adaptation to an acidic environment.</title>
        <authorList>
            <person name="Hirooka S."/>
            <person name="Hirose Y."/>
            <person name="Kanesaki Y."/>
            <person name="Higuchi S."/>
            <person name="Fujiwara T."/>
            <person name="Onuma R."/>
            <person name="Era A."/>
            <person name="Ohbayashi R."/>
            <person name="Uzuka A."/>
            <person name="Nozaki H."/>
            <person name="Yoshikawa H."/>
            <person name="Miyagishima S.Y."/>
        </authorList>
    </citation>
    <scope>NUCLEOTIDE SEQUENCE [LARGE SCALE GENOMIC DNA]</scope>
    <source>
        <strain evidence="3 4">NIES-2499</strain>
    </source>
</reference>
<dbReference type="InterPro" id="IPR040079">
    <property type="entry name" value="Glutathione_S-Trfase"/>
</dbReference>
<dbReference type="STRING" id="1157962.A0A250XHP6"/>
<sequence>MAPTLKLYYFDMPGRAEPTKLMLNYAGIPFENFTFPRDQWPELKQKMPYGQVPVLEVDGKMLAQSAAIERYAAKLAGLTPEDSWSAAKVDEYLELVKETWDIFMPSFSIKDADEKVKARQAIVEGPLKVKLLKLTEILSTSGGSYLTGDKITQADFSLFTNVSLLVCGFIDGIPKDLLDSYPEMKAYHNRIASLPVIAKMYENPTSDYALAFRPL</sequence>
<feature type="domain" description="GST C-terminal" evidence="2">
    <location>
        <begin position="82"/>
        <end position="215"/>
    </location>
</feature>
<protein>
    <recommendedName>
        <fullName evidence="5">Glutathione transferase</fullName>
    </recommendedName>
</protein>
<dbReference type="GO" id="GO:0006749">
    <property type="term" value="P:glutathione metabolic process"/>
    <property type="evidence" value="ECO:0007669"/>
    <property type="project" value="TreeGrafter"/>
</dbReference>
<dbReference type="SFLD" id="SFLDG01205">
    <property type="entry name" value="AMPS.1"/>
    <property type="match status" value="1"/>
</dbReference>
<evidence type="ECO:0000313" key="4">
    <source>
        <dbReference type="Proteomes" id="UP000232323"/>
    </source>
</evidence>